<accession>A0A2I1DJR1</accession>
<evidence type="ECO:0000313" key="1">
    <source>
        <dbReference type="EMBL" id="PKY10120.1"/>
    </source>
</evidence>
<protein>
    <recommendedName>
        <fullName evidence="3">ISAs1 family transposase</fullName>
    </recommendedName>
</protein>
<name>A0A2I1DJR1_9PROT</name>
<dbReference type="Proteomes" id="UP000234329">
    <property type="component" value="Unassembled WGS sequence"/>
</dbReference>
<evidence type="ECO:0000313" key="2">
    <source>
        <dbReference type="Proteomes" id="UP000234329"/>
    </source>
</evidence>
<dbReference type="AlphaFoldDB" id="A0A2I1DJR1"/>
<comment type="caution">
    <text evidence="1">The sequence shown here is derived from an EMBL/GenBank/DDBJ whole genome shotgun (WGS) entry which is preliminary data.</text>
</comment>
<feature type="non-terminal residue" evidence="1">
    <location>
        <position position="1"/>
    </location>
</feature>
<gene>
    <name evidence="1" type="ORF">B1757_11165</name>
</gene>
<sequence length="105" mass="11872">NSKEGTIRDDYAFGLTSLTPDRATPENLLGLARGHWEIENRNHHVRDVTFHEDLSQVRTQNGPHMMATLRELAMSIMRLTGVKNIAKACRDFAASAHKTLRQLGY</sequence>
<evidence type="ECO:0008006" key="3">
    <source>
        <dbReference type="Google" id="ProtNLM"/>
    </source>
</evidence>
<dbReference type="EMBL" id="MXAV01000042">
    <property type="protein sequence ID" value="PKY10120.1"/>
    <property type="molecule type" value="Genomic_DNA"/>
</dbReference>
<keyword evidence="2" id="KW-1185">Reference proteome</keyword>
<reference evidence="1 2" key="1">
    <citation type="submission" date="2017-03" db="EMBL/GenBank/DDBJ databases">
        <title>Draft genime sequence of the acidophilic sulfur-oxidizing bacterium Acidithiobacillus sp. SH, isolated from seawater.</title>
        <authorList>
            <person name="Sharmin S."/>
            <person name="Tokuhisa M."/>
            <person name="Kanao T."/>
            <person name="Kamimura K."/>
        </authorList>
    </citation>
    <scope>NUCLEOTIDE SEQUENCE [LARGE SCALE GENOMIC DNA]</scope>
    <source>
        <strain evidence="1 2">SH</strain>
    </source>
</reference>
<proteinExistence type="predicted"/>
<dbReference type="InParanoid" id="A0A2I1DJR1"/>
<organism evidence="1 2">
    <name type="scientific">Acidithiobacillus marinus</name>
    <dbReference type="NCBI Taxonomy" id="187490"/>
    <lineage>
        <taxon>Bacteria</taxon>
        <taxon>Pseudomonadati</taxon>
        <taxon>Pseudomonadota</taxon>
        <taxon>Acidithiobacillia</taxon>
        <taxon>Acidithiobacillales</taxon>
        <taxon>Acidithiobacillaceae</taxon>
        <taxon>Acidithiobacillus</taxon>
    </lineage>
</organism>